<reference evidence="1 2" key="1">
    <citation type="submission" date="2010-11" db="EMBL/GenBank/DDBJ databases">
        <title>The complete genome of Thermotoga thermarum DSM 5069.</title>
        <authorList>
            <consortium name="US DOE Joint Genome Institute (JGI-PGF)"/>
            <person name="Lucas S."/>
            <person name="Copeland A."/>
            <person name="Lapidus A."/>
            <person name="Bruce D."/>
            <person name="Goodwin L."/>
            <person name="Pitluck S."/>
            <person name="Kyrpides N."/>
            <person name="Mavromatis K."/>
            <person name="Ivanova N."/>
            <person name="Zeytun A."/>
            <person name="Brettin T."/>
            <person name="Detter J.C."/>
            <person name="Tapia R."/>
            <person name="Han C."/>
            <person name="Land M."/>
            <person name="Hauser L."/>
            <person name="Markowitz V."/>
            <person name="Cheng J.-F."/>
            <person name="Hugenholtz P."/>
            <person name="Woyke T."/>
            <person name="Wu D."/>
            <person name="Spring S."/>
            <person name="Schroeder M."/>
            <person name="Brambilla E."/>
            <person name="Klenk H.-P."/>
            <person name="Eisen J.A."/>
        </authorList>
    </citation>
    <scope>NUCLEOTIDE SEQUENCE [LARGE SCALE GENOMIC DNA]</scope>
    <source>
        <strain evidence="1 2">DSM 5069</strain>
    </source>
</reference>
<gene>
    <name evidence="1" type="ORF">Theth_1151</name>
</gene>
<proteinExistence type="predicted"/>
<keyword evidence="2" id="KW-1185">Reference proteome</keyword>
<dbReference type="PATRIC" id="fig|688269.3.peg.1186"/>
<dbReference type="HOGENOM" id="CLU_2702081_0_0_0"/>
<dbReference type="Proteomes" id="UP000006804">
    <property type="component" value="Chromosome"/>
</dbReference>
<dbReference type="AlphaFoldDB" id="F7YX87"/>
<evidence type="ECO:0000313" key="2">
    <source>
        <dbReference type="Proteomes" id="UP000006804"/>
    </source>
</evidence>
<dbReference type="EMBL" id="CP002351">
    <property type="protein sequence ID" value="AEH51225.1"/>
    <property type="molecule type" value="Genomic_DNA"/>
</dbReference>
<sequence length="73" mass="8743">MGVERKEIPQRMKEEMRNSHESTGFITFSFLKRPYDELAVNLKKFRGLDFKYEDVLKELNSTCYSMRPGFESR</sequence>
<name>F7YX87_9THEM</name>
<dbReference type="KEGG" id="tta:Theth_1151"/>
<protein>
    <submittedName>
        <fullName evidence="1">Uncharacterized protein</fullName>
    </submittedName>
</protein>
<evidence type="ECO:0000313" key="1">
    <source>
        <dbReference type="EMBL" id="AEH51225.1"/>
    </source>
</evidence>
<accession>F7YX87</accession>
<organism evidence="1 2">
    <name type="scientific">Pseudothermotoga thermarum DSM 5069</name>
    <dbReference type="NCBI Taxonomy" id="688269"/>
    <lineage>
        <taxon>Bacteria</taxon>
        <taxon>Thermotogati</taxon>
        <taxon>Thermotogota</taxon>
        <taxon>Thermotogae</taxon>
        <taxon>Thermotogales</taxon>
        <taxon>Thermotogaceae</taxon>
        <taxon>Pseudothermotoga</taxon>
    </lineage>
</organism>